<name>A0ACA8E298_9GAMM</name>
<sequence length="1023" mass="111985">MKKIISNVLLALCVSGCGESNTKKPLPYPVPVLPVIEAPTYEGEYINFESGPVRPIAQLKEQGLLLVTNTSNNRIEVYKQVESGDLEFEGFINVGLEPVAVAVYNNKAWVVNHLSDSVSVINMQSKPWHVERTLLVGDEPRDIVFAQGKLFVSTAHRGQHRFSQQIIAKEGVGARDLTQGGVGRADIWVFDSQNLGNELGGTPEKIVNLFGDTPRALTVSKDEQHVYAGILNSGNQTSTVHENVMCHGFEDDEYGGYPCQVMDKITSPNGLESGYLPGGRTAPGVNAFGEPQPWTSMIVKYNQNNGQWQDSAGRNFSNGVRFNLPDLDVFKIDVDSMAVQDSYAHVGTTLFNMTINPVNNALYVSNTEANNAVRFEGKGEFTGSTVRGKLAQSQISVIDLSTKSVKPRHLNRHIDYADIKNQKEAKAHSLSTPLQMQVDSKGKNIYLAAMGSNKVAVIPTHMMDSDSYWDNVGEEFTPSLASQNYIDVSGGPAGLLLDESNDALYVYTRFDNSIVHVGINNNLEKQRIALYNSEPEFIVKGRPFMYDAQATSSNGESSCASCHIFSDTDHLSWNLGDPDKKNTRNSLPFPTENISELGCTLVGPQDESCQLLSIINGDGDKRTFASMKGPMMTQTLRGMQNHGHMHWRGDRSIGYFGVDTDNTLSEKVSFKNFIVAFEGLLGLDIELASSASSNNKPAKIIKLEEDVDKLADFSLALAFGPNPIRALDNSLTSSAQMGARFFHGQRRSDGLATDVDINGASVDGVNCEGCHGVDHAKGFYGTRGEVAHGGEINILKVPQLRNLYTRVGMYGLPDREGFLPSHTKEHQGRQVRGFGFLHDGATDQLVNFLRGGVFDNGEQGCPHGADEKNGCMFNQGKVGIPSEEVREGLVDYLMEFDNDLAPVVGQQITLSKNSPEEAEARVNLFYERAKTPFVSKLLGGNTTECELIATGMINDKKRGYFMKSSIGVFQSDKQAEPQLSLSEIIELAKEQNNTLTFTCAVPGKGWRSSVDSNLNGVLNYDEV</sequence>
<proteinExistence type="predicted"/>
<dbReference type="Proteomes" id="UP000217277">
    <property type="component" value="Chromosome II"/>
</dbReference>
<keyword evidence="2" id="KW-1185">Reference proteome</keyword>
<dbReference type="EMBL" id="CP011012">
    <property type="protein sequence ID" value="ATC84409.1"/>
    <property type="molecule type" value="Genomic_DNA"/>
</dbReference>
<evidence type="ECO:0000313" key="2">
    <source>
        <dbReference type="Proteomes" id="UP000217277"/>
    </source>
</evidence>
<accession>A0ACA8E298</accession>
<gene>
    <name evidence="1" type="ORF">PAGA_b0514</name>
</gene>
<evidence type="ECO:0000313" key="1">
    <source>
        <dbReference type="EMBL" id="ATC84409.1"/>
    </source>
</evidence>
<reference evidence="1" key="1">
    <citation type="submission" date="2015-03" db="EMBL/GenBank/DDBJ databases">
        <authorList>
            <person name="Xie B.-B."/>
            <person name="Rong J.-C."/>
            <person name="Qin Q.-L."/>
            <person name="Zhang Y.-Z."/>
        </authorList>
    </citation>
    <scope>NUCLEOTIDE SEQUENCE</scope>
    <source>
        <strain evidence="1">DSM 14585</strain>
    </source>
</reference>
<organism evidence="1 2">
    <name type="scientific">Pseudoalteromonas agarivorans DSM 14585</name>
    <dbReference type="NCBI Taxonomy" id="1312369"/>
    <lineage>
        <taxon>Bacteria</taxon>
        <taxon>Pseudomonadati</taxon>
        <taxon>Pseudomonadota</taxon>
        <taxon>Gammaproteobacteria</taxon>
        <taxon>Alteromonadales</taxon>
        <taxon>Pseudoalteromonadaceae</taxon>
        <taxon>Pseudoalteromonas</taxon>
    </lineage>
</organism>
<protein>
    <submittedName>
        <fullName evidence="1">Uncharacterized protein</fullName>
    </submittedName>
</protein>